<evidence type="ECO:0000256" key="6">
    <source>
        <dbReference type="ARBA" id="ARBA00022967"/>
    </source>
</evidence>
<dbReference type="NCBIfam" id="TIGR04521">
    <property type="entry name" value="ECF_ATPase_2"/>
    <property type="match status" value="1"/>
</dbReference>
<dbReference type="NCBIfam" id="NF010158">
    <property type="entry name" value="PRK13637.1"/>
    <property type="match status" value="1"/>
</dbReference>
<comment type="similarity">
    <text evidence="8">Belongs to the ABC transporter superfamily. Energy-coupling factor EcfA family.</text>
</comment>
<comment type="subcellular location">
    <subcellularLocation>
        <location evidence="1 8">Cell membrane</location>
        <topology evidence="1 8">Peripheral membrane protein</topology>
    </subcellularLocation>
</comment>
<comment type="subunit">
    <text evidence="8">Forms a stable energy-coupling factor (ECF) transporter complex composed of 2 membrane-embedded substrate-binding proteins (S component), 2 ATP-binding proteins (A component) and 2 transmembrane proteins (T component).</text>
</comment>
<keyword evidence="5 8" id="KW-0067">ATP-binding</keyword>
<dbReference type="SMART" id="SM00382">
    <property type="entry name" value="AAA"/>
    <property type="match status" value="1"/>
</dbReference>
<dbReference type="SUPFAM" id="SSF52540">
    <property type="entry name" value="P-loop containing nucleoside triphosphate hydrolases"/>
    <property type="match status" value="1"/>
</dbReference>
<dbReference type="OrthoDB" id="9784332at2"/>
<dbReference type="Pfam" id="PF00005">
    <property type="entry name" value="ABC_tran"/>
    <property type="match status" value="1"/>
</dbReference>
<dbReference type="CDD" id="cd03225">
    <property type="entry name" value="ABC_cobalt_CbiO_domain1"/>
    <property type="match status" value="1"/>
</dbReference>
<keyword evidence="4 8" id="KW-0547">Nucleotide-binding</keyword>
<dbReference type="EC" id="7.-.-.-" evidence="8"/>
<gene>
    <name evidence="10" type="primary">ecfA2</name>
    <name evidence="10" type="ORF">CLPUN_09280</name>
</gene>
<dbReference type="GO" id="GO:0005524">
    <property type="term" value="F:ATP binding"/>
    <property type="evidence" value="ECO:0007669"/>
    <property type="project" value="UniProtKB-UniRule"/>
</dbReference>
<protein>
    <recommendedName>
        <fullName evidence="8">Energy-coupling factor transporter ATP-binding protein EcfA2</fullName>
        <ecNumber evidence="8">7.-.-.-</ecNumber>
    </recommendedName>
</protein>
<keyword evidence="2 8" id="KW-0813">Transport</keyword>
<dbReference type="InterPro" id="IPR003593">
    <property type="entry name" value="AAA+_ATPase"/>
</dbReference>
<keyword evidence="11" id="KW-1185">Reference proteome</keyword>
<feature type="domain" description="ABC transporter" evidence="9">
    <location>
        <begin position="3"/>
        <end position="245"/>
    </location>
</feature>
<keyword evidence="3 8" id="KW-1003">Cell membrane</keyword>
<evidence type="ECO:0000256" key="2">
    <source>
        <dbReference type="ARBA" id="ARBA00022448"/>
    </source>
</evidence>
<evidence type="ECO:0000256" key="1">
    <source>
        <dbReference type="ARBA" id="ARBA00004202"/>
    </source>
</evidence>
<evidence type="ECO:0000256" key="7">
    <source>
        <dbReference type="ARBA" id="ARBA00023136"/>
    </source>
</evidence>
<evidence type="ECO:0000256" key="5">
    <source>
        <dbReference type="ARBA" id="ARBA00022840"/>
    </source>
</evidence>
<organism evidence="10 11">
    <name type="scientific">Clostridium puniceum</name>
    <dbReference type="NCBI Taxonomy" id="29367"/>
    <lineage>
        <taxon>Bacteria</taxon>
        <taxon>Bacillati</taxon>
        <taxon>Bacillota</taxon>
        <taxon>Clostridia</taxon>
        <taxon>Eubacteriales</taxon>
        <taxon>Clostridiaceae</taxon>
        <taxon>Clostridium</taxon>
    </lineage>
</organism>
<dbReference type="FunFam" id="3.40.50.300:FF:000224">
    <property type="entry name" value="Energy-coupling factor transporter ATP-binding protein EcfA"/>
    <property type="match status" value="1"/>
</dbReference>
<dbReference type="InterPro" id="IPR015856">
    <property type="entry name" value="ABC_transpr_CbiO/EcfA_su"/>
</dbReference>
<dbReference type="PANTHER" id="PTHR43553:SF27">
    <property type="entry name" value="ENERGY-COUPLING FACTOR TRANSPORTER ATP-BINDING PROTEIN ECFA2"/>
    <property type="match status" value="1"/>
</dbReference>
<sequence length="289" mass="32176">MSIKIENLTHVYMPKSPFEKVALDNISLDIADGEFLALIGHTGSGKSTLIQHFNGLLEATSGKIVVDGVDITDKNAKLTNIRKKVGLVFQYPEYQLFEENIAKDIEFGPRNLGLSEDEIRNRVIKSMEMVGLDYETYKDKSPFDLSGGQKRRVAIAGVIAMQPTTLILDEPTAGLDPKGRDDILAQISKLHKDYNMTIIIVSHSMEDVANIAERIIVMNDGKVALQGTPAEVFKEVETLEKIGLGVPQVTYLVRELRKKGFNISDNIFTIDDAKKELLSILKTNKIEEE</sequence>
<dbReference type="PROSITE" id="PS50893">
    <property type="entry name" value="ABC_TRANSPORTER_2"/>
    <property type="match status" value="1"/>
</dbReference>
<dbReference type="InterPro" id="IPR003439">
    <property type="entry name" value="ABC_transporter-like_ATP-bd"/>
</dbReference>
<evidence type="ECO:0000256" key="8">
    <source>
        <dbReference type="RuleBase" id="RU365104"/>
    </source>
</evidence>
<dbReference type="AlphaFoldDB" id="A0A1S8TVG4"/>
<dbReference type="InterPro" id="IPR030946">
    <property type="entry name" value="EcfA2"/>
</dbReference>
<dbReference type="InterPro" id="IPR027417">
    <property type="entry name" value="P-loop_NTPase"/>
</dbReference>
<comment type="caution">
    <text evidence="10">The sequence shown here is derived from an EMBL/GenBank/DDBJ whole genome shotgun (WGS) entry which is preliminary data.</text>
</comment>
<evidence type="ECO:0000313" key="10">
    <source>
        <dbReference type="EMBL" id="OOM81744.1"/>
    </source>
</evidence>
<name>A0A1S8TVG4_9CLOT</name>
<dbReference type="RefSeq" id="WP_077846186.1">
    <property type="nucleotide sequence ID" value="NZ_LZZM01000053.1"/>
</dbReference>
<reference evidence="10 11" key="1">
    <citation type="submission" date="2016-05" db="EMBL/GenBank/DDBJ databases">
        <title>Microbial solvent formation.</title>
        <authorList>
            <person name="Poehlein A."/>
            <person name="Montoya Solano J.D."/>
            <person name="Flitsch S."/>
            <person name="Krabben P."/>
            <person name="Duerre P."/>
            <person name="Daniel R."/>
        </authorList>
    </citation>
    <scope>NUCLEOTIDE SEQUENCE [LARGE SCALE GENOMIC DNA]</scope>
    <source>
        <strain evidence="10 11">DSM 2619</strain>
    </source>
</reference>
<dbReference type="STRING" id="29367.CLPUN_09280"/>
<evidence type="ECO:0000259" key="9">
    <source>
        <dbReference type="PROSITE" id="PS50893"/>
    </source>
</evidence>
<keyword evidence="6" id="KW-1278">Translocase</keyword>
<dbReference type="GO" id="GO:0043190">
    <property type="term" value="C:ATP-binding cassette (ABC) transporter complex"/>
    <property type="evidence" value="ECO:0007669"/>
    <property type="project" value="TreeGrafter"/>
</dbReference>
<dbReference type="EMBL" id="LZZM01000053">
    <property type="protein sequence ID" value="OOM81744.1"/>
    <property type="molecule type" value="Genomic_DNA"/>
</dbReference>
<dbReference type="Proteomes" id="UP000190890">
    <property type="component" value="Unassembled WGS sequence"/>
</dbReference>
<evidence type="ECO:0000256" key="4">
    <source>
        <dbReference type="ARBA" id="ARBA00022741"/>
    </source>
</evidence>
<comment type="function">
    <text evidence="8">ATP-binding (A) component of a common energy-coupling factor (ECF) ABC-transporter complex.</text>
</comment>
<dbReference type="GO" id="GO:0016887">
    <property type="term" value="F:ATP hydrolysis activity"/>
    <property type="evidence" value="ECO:0007669"/>
    <property type="project" value="InterPro"/>
</dbReference>
<accession>A0A1S8TVG4</accession>
<proteinExistence type="inferred from homology"/>
<dbReference type="InterPro" id="IPR017871">
    <property type="entry name" value="ABC_transporter-like_CS"/>
</dbReference>
<dbReference type="Gene3D" id="3.40.50.300">
    <property type="entry name" value="P-loop containing nucleotide triphosphate hydrolases"/>
    <property type="match status" value="1"/>
</dbReference>
<keyword evidence="7 8" id="KW-0472">Membrane</keyword>
<dbReference type="GO" id="GO:0042626">
    <property type="term" value="F:ATPase-coupled transmembrane transporter activity"/>
    <property type="evidence" value="ECO:0007669"/>
    <property type="project" value="TreeGrafter"/>
</dbReference>
<keyword evidence="10" id="KW-0378">Hydrolase</keyword>
<evidence type="ECO:0000256" key="3">
    <source>
        <dbReference type="ARBA" id="ARBA00022475"/>
    </source>
</evidence>
<dbReference type="PROSITE" id="PS00211">
    <property type="entry name" value="ABC_TRANSPORTER_1"/>
    <property type="match status" value="1"/>
</dbReference>
<dbReference type="InterPro" id="IPR050095">
    <property type="entry name" value="ECF_ABC_transporter_ATP-bd"/>
</dbReference>
<evidence type="ECO:0000313" key="11">
    <source>
        <dbReference type="Proteomes" id="UP000190890"/>
    </source>
</evidence>
<dbReference type="PANTHER" id="PTHR43553">
    <property type="entry name" value="HEAVY METAL TRANSPORTER"/>
    <property type="match status" value="1"/>
</dbReference>